<feature type="signal peptide" evidence="14">
    <location>
        <begin position="1"/>
        <end position="20"/>
    </location>
</feature>
<evidence type="ECO:0000256" key="13">
    <source>
        <dbReference type="SAM" id="Phobius"/>
    </source>
</evidence>
<dbReference type="InterPro" id="IPR050964">
    <property type="entry name" value="Striated_Muscle_Regulatory"/>
</dbReference>
<keyword evidence="6 13" id="KW-1133">Transmembrane helix</keyword>
<proteinExistence type="inferred from homology"/>
<dbReference type="SMART" id="SM00408">
    <property type="entry name" value="IGc2"/>
    <property type="match status" value="4"/>
</dbReference>
<feature type="domain" description="Ig-like" evidence="15">
    <location>
        <begin position="329"/>
        <end position="406"/>
    </location>
</feature>
<dbReference type="InterPro" id="IPR013783">
    <property type="entry name" value="Ig-like_fold"/>
</dbReference>
<keyword evidence="3 14" id="KW-0732">Signal</keyword>
<feature type="domain" description="Ig-like" evidence="15">
    <location>
        <begin position="423"/>
        <end position="509"/>
    </location>
</feature>
<dbReference type="FunFam" id="2.60.40.10:FF:000158">
    <property type="entry name" value="Sidekick cell adhesion molecule 2"/>
    <property type="match status" value="1"/>
</dbReference>
<dbReference type="Proteomes" id="UP001175271">
    <property type="component" value="Unassembled WGS sequence"/>
</dbReference>
<evidence type="ECO:0000259" key="15">
    <source>
        <dbReference type="PROSITE" id="PS50835"/>
    </source>
</evidence>
<dbReference type="EMBL" id="JAUCMV010000005">
    <property type="protein sequence ID" value="KAK0397792.1"/>
    <property type="molecule type" value="Genomic_DNA"/>
</dbReference>
<feature type="domain" description="Fibronectin type-III" evidence="16">
    <location>
        <begin position="824"/>
        <end position="920"/>
    </location>
</feature>
<dbReference type="SUPFAM" id="SSF48726">
    <property type="entry name" value="Immunoglobulin"/>
    <property type="match status" value="4"/>
</dbReference>
<reference evidence="18" key="1">
    <citation type="submission" date="2023-06" db="EMBL/GenBank/DDBJ databases">
        <title>Genomic analysis of the entomopathogenic nematode Steinernema hermaphroditum.</title>
        <authorList>
            <person name="Schwarz E.M."/>
            <person name="Heppert J.K."/>
            <person name="Baniya A."/>
            <person name="Schwartz H.T."/>
            <person name="Tan C.-H."/>
            <person name="Antoshechkin I."/>
            <person name="Sternberg P.W."/>
            <person name="Goodrich-Blair H."/>
            <person name="Dillman A.R."/>
        </authorList>
    </citation>
    <scope>NUCLEOTIDE SEQUENCE</scope>
    <source>
        <strain evidence="18">PS9179</strain>
        <tissue evidence="18">Whole animal</tissue>
    </source>
</reference>
<keyword evidence="19" id="KW-1185">Reference proteome</keyword>
<dbReference type="PROSITE" id="PS50835">
    <property type="entry name" value="IG_LIKE"/>
    <property type="match status" value="5"/>
</dbReference>
<feature type="compositionally biased region" description="Low complexity" evidence="12">
    <location>
        <begin position="2175"/>
        <end position="2184"/>
    </location>
</feature>
<evidence type="ECO:0000256" key="12">
    <source>
        <dbReference type="SAM" id="MobiDB-lite"/>
    </source>
</evidence>
<feature type="chain" id="PRO_5041408894" description="Protein sidekick" evidence="14">
    <location>
        <begin position="21"/>
        <end position="2421"/>
    </location>
</feature>
<dbReference type="InterPro" id="IPR003961">
    <property type="entry name" value="FN3_dom"/>
</dbReference>
<dbReference type="Gene3D" id="2.60.40.10">
    <property type="entry name" value="Immunoglobulins"/>
    <property type="match status" value="17"/>
</dbReference>
<evidence type="ECO:0000259" key="17">
    <source>
        <dbReference type="PROSITE" id="PS51352"/>
    </source>
</evidence>
<dbReference type="SUPFAM" id="SSF52833">
    <property type="entry name" value="Thioredoxin-like"/>
    <property type="match status" value="1"/>
</dbReference>
<dbReference type="Pfam" id="PF07679">
    <property type="entry name" value="I-set"/>
    <property type="match status" value="1"/>
</dbReference>
<accession>A0AA39H224</accession>
<dbReference type="Pfam" id="PF00041">
    <property type="entry name" value="fn3"/>
    <property type="match status" value="11"/>
</dbReference>
<keyword evidence="2 13" id="KW-0812">Transmembrane</keyword>
<dbReference type="PANTHER" id="PTHR13817">
    <property type="entry name" value="TITIN"/>
    <property type="match status" value="1"/>
</dbReference>
<dbReference type="SMART" id="SM00060">
    <property type="entry name" value="FN3"/>
    <property type="match status" value="13"/>
</dbReference>
<dbReference type="Gene3D" id="3.40.30.10">
    <property type="entry name" value="Glutaredoxin"/>
    <property type="match status" value="1"/>
</dbReference>
<evidence type="ECO:0008006" key="20">
    <source>
        <dbReference type="Google" id="ProtNLM"/>
    </source>
</evidence>
<feature type="domain" description="Ig-like" evidence="15">
    <location>
        <begin position="528"/>
        <end position="594"/>
    </location>
</feature>
<dbReference type="InterPro" id="IPR013098">
    <property type="entry name" value="Ig_I-set"/>
</dbReference>
<protein>
    <recommendedName>
        <fullName evidence="20">Protein sidekick</fullName>
    </recommendedName>
</protein>
<feature type="domain" description="Fibronectin type-III" evidence="16">
    <location>
        <begin position="1425"/>
        <end position="1526"/>
    </location>
</feature>
<gene>
    <name evidence="18" type="ORF">QR680_002272</name>
</gene>
<feature type="domain" description="Fibronectin type-III" evidence="16">
    <location>
        <begin position="1122"/>
        <end position="1218"/>
    </location>
</feature>
<evidence type="ECO:0000256" key="11">
    <source>
        <dbReference type="ARBA" id="ARBA00061621"/>
    </source>
</evidence>
<feature type="transmembrane region" description="Helical" evidence="13">
    <location>
        <begin position="1967"/>
        <end position="1995"/>
    </location>
</feature>
<dbReference type="InterPro" id="IPR003598">
    <property type="entry name" value="Ig_sub2"/>
</dbReference>
<feature type="domain" description="Ig-like" evidence="15">
    <location>
        <begin position="232"/>
        <end position="324"/>
    </location>
</feature>
<keyword evidence="9" id="KW-0325">Glycoprotein</keyword>
<dbReference type="InterPro" id="IPR036179">
    <property type="entry name" value="Ig-like_dom_sf"/>
</dbReference>
<feature type="compositionally biased region" description="Polar residues" evidence="12">
    <location>
        <begin position="1108"/>
        <end position="1117"/>
    </location>
</feature>
<feature type="region of interest" description="Disordered" evidence="12">
    <location>
        <begin position="706"/>
        <end position="726"/>
    </location>
</feature>
<dbReference type="PANTHER" id="PTHR13817:SF166">
    <property type="entry name" value="NEURONAL IGCAM-RELATED"/>
    <property type="match status" value="1"/>
</dbReference>
<feature type="domain" description="Ig-like" evidence="15">
    <location>
        <begin position="31"/>
        <end position="112"/>
    </location>
</feature>
<feature type="compositionally biased region" description="Acidic residues" evidence="12">
    <location>
        <begin position="2207"/>
        <end position="2217"/>
    </location>
</feature>
<evidence type="ECO:0000256" key="8">
    <source>
        <dbReference type="ARBA" id="ARBA00023157"/>
    </source>
</evidence>
<dbReference type="GO" id="GO:0007416">
    <property type="term" value="P:synapse assembly"/>
    <property type="evidence" value="ECO:0007669"/>
    <property type="project" value="TreeGrafter"/>
</dbReference>
<dbReference type="GO" id="GO:0045202">
    <property type="term" value="C:synapse"/>
    <property type="evidence" value="ECO:0007669"/>
    <property type="project" value="TreeGrafter"/>
</dbReference>
<dbReference type="SMART" id="SM00409">
    <property type="entry name" value="IG"/>
    <property type="match status" value="4"/>
</dbReference>
<evidence type="ECO:0000256" key="6">
    <source>
        <dbReference type="ARBA" id="ARBA00022989"/>
    </source>
</evidence>
<keyword evidence="10" id="KW-0393">Immunoglobulin domain</keyword>
<evidence type="ECO:0000313" key="18">
    <source>
        <dbReference type="EMBL" id="KAK0397792.1"/>
    </source>
</evidence>
<evidence type="ECO:0000259" key="16">
    <source>
        <dbReference type="PROSITE" id="PS50853"/>
    </source>
</evidence>
<evidence type="ECO:0000256" key="2">
    <source>
        <dbReference type="ARBA" id="ARBA00022692"/>
    </source>
</evidence>
<evidence type="ECO:0000256" key="5">
    <source>
        <dbReference type="ARBA" id="ARBA00022889"/>
    </source>
</evidence>
<dbReference type="SUPFAM" id="SSF49265">
    <property type="entry name" value="Fibronectin type III"/>
    <property type="match status" value="7"/>
</dbReference>
<dbReference type="InterPro" id="IPR013766">
    <property type="entry name" value="Thioredoxin_domain"/>
</dbReference>
<evidence type="ECO:0000256" key="9">
    <source>
        <dbReference type="ARBA" id="ARBA00023180"/>
    </source>
</evidence>
<dbReference type="InterPro" id="IPR036249">
    <property type="entry name" value="Thioredoxin-like_sf"/>
</dbReference>
<comment type="caution">
    <text evidence="18">The sequence shown here is derived from an EMBL/GenBank/DDBJ whole genome shotgun (WGS) entry which is preliminary data.</text>
</comment>
<keyword evidence="5" id="KW-0130">Cell adhesion</keyword>
<feature type="domain" description="Fibronectin type-III" evidence="16">
    <location>
        <begin position="1327"/>
        <end position="1420"/>
    </location>
</feature>
<dbReference type="FunFam" id="2.60.40.10:FF:000028">
    <property type="entry name" value="Neuronal cell adhesion molecule"/>
    <property type="match status" value="1"/>
</dbReference>
<evidence type="ECO:0000256" key="1">
    <source>
        <dbReference type="ARBA" id="ARBA00004479"/>
    </source>
</evidence>
<dbReference type="GO" id="GO:0016020">
    <property type="term" value="C:membrane"/>
    <property type="evidence" value="ECO:0007669"/>
    <property type="project" value="UniProtKB-SubCell"/>
</dbReference>
<comment type="similarity">
    <text evidence="11">Belongs to the sidekick family.</text>
</comment>
<feature type="domain" description="Fibronectin type-III" evidence="16">
    <location>
        <begin position="614"/>
        <end position="719"/>
    </location>
</feature>
<feature type="region of interest" description="Disordered" evidence="12">
    <location>
        <begin position="2170"/>
        <end position="2224"/>
    </location>
</feature>
<comment type="subcellular location">
    <subcellularLocation>
        <location evidence="1">Membrane</location>
        <topology evidence="1">Single-pass type I membrane protein</topology>
    </subcellularLocation>
</comment>
<feature type="domain" description="Fibronectin type-III" evidence="16">
    <location>
        <begin position="1636"/>
        <end position="1740"/>
    </location>
</feature>
<feature type="compositionally biased region" description="Pro residues" evidence="12">
    <location>
        <begin position="2185"/>
        <end position="2194"/>
    </location>
</feature>
<feature type="domain" description="Fibronectin type-III" evidence="16">
    <location>
        <begin position="1223"/>
        <end position="1323"/>
    </location>
</feature>
<evidence type="ECO:0000313" key="19">
    <source>
        <dbReference type="Proteomes" id="UP001175271"/>
    </source>
</evidence>
<evidence type="ECO:0000256" key="4">
    <source>
        <dbReference type="ARBA" id="ARBA00022737"/>
    </source>
</evidence>
<dbReference type="InterPro" id="IPR007110">
    <property type="entry name" value="Ig-like_dom"/>
</dbReference>
<dbReference type="InterPro" id="IPR012336">
    <property type="entry name" value="Thioredoxin-like_fold"/>
</dbReference>
<keyword evidence="4" id="KW-0677">Repeat</keyword>
<dbReference type="Pfam" id="PF13927">
    <property type="entry name" value="Ig_3"/>
    <property type="match status" value="2"/>
</dbReference>
<evidence type="ECO:0000256" key="7">
    <source>
        <dbReference type="ARBA" id="ARBA00023136"/>
    </source>
</evidence>
<dbReference type="GO" id="GO:0007156">
    <property type="term" value="P:homophilic cell adhesion via plasma membrane adhesion molecules"/>
    <property type="evidence" value="ECO:0007669"/>
    <property type="project" value="TreeGrafter"/>
</dbReference>
<keyword evidence="7 13" id="KW-0472">Membrane</keyword>
<feature type="domain" description="Fibronectin type-III" evidence="16">
    <location>
        <begin position="924"/>
        <end position="1018"/>
    </location>
</feature>
<feature type="domain" description="Fibronectin type-III" evidence="16">
    <location>
        <begin position="722"/>
        <end position="819"/>
    </location>
</feature>
<sequence>MPMSFVSYICLFLLVSSTSGIAETLITGRPPLFSSGPFNYSVWEGEQLSLRCPVVRLEDRDTEWYYNDSKLPQSTNGQQYVDPAMSKNLAGIYRCFVANGIGSSFSPALNVSVKYLHGFIDPINADSFFRRKVVRGKPFIMTPPRLLASDGLNLEWTWKFNSGNVISDENNFITKGGQLVILNSHGRFGTYEVAVRAKEDPKHRSAESQPYYVEQDDVHMPSSERFFIVHTPQDVAVIRHKSGEQVFECVPALWRGQLTDIKWYLDGNLLIADGKAVVVDESDRRLMLKNPTSLLPRNSKTATVTCEASAENGRYTDSAKATISIMTSPVIDRSVLPFEMSYKIGDNVKLDCSARNAWPRARYTWRFGQDEIANFSSGSLSLVNISKSQFGMYMCEAVNSAGYDIAYVWVKFDEYDAAGDLGDLISEGPGDTTVAAGKNVSLTCFPSDKTLSVTWAVNGSTESISSSPKYEVDSHALRILSATRAESGTYSCIVYGPRRSRSEKRALVTVIGSTLLEYGPSNQSMLIGSNVRMLCKISDDYLHSDVTLTWYLNNKEIHPNGDALRRITLNADGSLSINQVGPENIGQYRCTARSPQGAEEFKDSWLKIIEKPSMPQRVAASLRNDTLPAKMRVDWRAGFDGNSPIIKYFIEMRSLGPTGLWSDWEVAVDNIPNESCCSSYVENLKPSSTVQFRVIAVNKHGTGRPSIPSTNVTMPMQPPAAAPRNVGASGRSSSSIMVQWQSPPADQWNGDILGYYIRYRLYGYVSAEWNAKNVSNGLARNALLDSLITWREYEIQVAAYNDRGMGVFSKPVIANTLEGVPLQSPQNVAVHVLNSTSVSVSFDPPEQQMIPGVNLGFKVELWNKMEQLVRQVQVLPEYSTITKQLDDLEKFGHYNLTVLCFTQAGDGPRSDPLPFITDQDYPGAIERVNISDVMFDSVVVSWDLPTHANGIITKYSIRYWAIGDEIGIINKEVDAQERILKIEGLVPSTKYMVEVAPNNKVGKGPSTSAKFESGVPPELPGKPSKIVISNVNSRNCRLSFTPGFDGHTVISKWIVEARSGSSSIYSQIFNISAPYAESFVVQGLRPYTRYQLRLIAENVRGRGPPSEPSASFETNSDYPEDGPDGVFADPSSESTVTLVWTPLLPFQWNGQPSGYVIRYRPTNELHDWNELRSLNLKSTEFMVQGLKPFTSYEMYVTAENTVGQSNVSQSVFATTYEGEPSGAPQNVEMLLNSHRGIDVSWSAVPETERNGIIRGYKVLLVPDEERLRRSHTKETIITEEDTFIVSFKNLRPYTSYRAFVSALTIVGEGPRGSLSNSVVTPEDVAGEPSNVGFSYVSETELNLKWTPPMQPNGRIINYSIRYGKDKNDKDAVVTQLPHSVYGFLATSLKPYTRYFFAIQAETSVGLGPEVVVDVVTSSYRQPVVNPAAPEVHSTKLPTDKQIWIRWHTPENGVMDEAPVRSVYIDYREDGASTWTSMLHSVCFGKKEAVLPNLRPNTAYRVRIMFRGDFSQSDWSSESAPIKTSEAIPSSPPGDLRVVPLESASVRVQWEVPTKATWNSESVGYRVLYKIYPSNDSYQAEDISKSGQPGEQISHVIKRLTSFRHYIVTVQTVNSFGNSVSSRPKFVYVGYSIPKQRVEGLTGESISSTSLRITWDPWKEKDGDAINGYKVRYVPVVPLLDRSKSFDDSTLIEEDVVISDNNSVVLTELKKFCEYQVSVSGYNRAGESEATMVRLTTLEDLPGPISNIVFTDILLDSVNVSWSPPDELNGHIVSYTVTYHTKDETIRKETVHGEYAIIGNLNENSTYYFSVKAQTGAGSGEPVSSNVTIAATAGAPEPPNQPILIPEQTSFTMRWHDGTPGSSPIKGHLVQAKRIATSKDTLVSKYDQRTKRALDQRPKHVIGEWVTIANIDGQGSEYQVDYRLLVPASYYVFRVFARNTLGIGHPSVESEQLHVPDFIPDDPFYTKWWFIVMVGLITFVIVVIVISLLCVTGSAANYRYDKRRTSVDSLQLAENVVSYELRGAQRKSMKHNRPRDVPSRPDTNTSWISEFRDHSVYGSIAENPENADNGPYGALATDVLPTGSHYVMRGGTTPAFDIVSNRAAADSGRPISDVTENTYAFAKFNASNRVCDDNFDSVNGQSLNCDDEPDVSIARHYGGDDEIYRATWRRARDQASRQQRSDSQALPPPPPPPDVALPHRPGSFTESGDSDFGEDDIPVGDNPSVIHSVHDDHIVTAAPSRVSNGFSSFCSSKLGKPGMSLIKQGSFPLRHLIRCFSSNSSGFLKSVNLECREGGSKDVDFSKPTVLYFSAGWCRSCRLFTPKLKRFYDNVDGDMNVVWVSRDKSAEDQLEYYEKSLGPWPYIPFGNELIKEYLQNYEVKTIPAILLVGENGKVVDDAIRGKIENCCSPEDAKKIISEWKGQ</sequence>
<organism evidence="18 19">
    <name type="scientific">Steinernema hermaphroditum</name>
    <dbReference type="NCBI Taxonomy" id="289476"/>
    <lineage>
        <taxon>Eukaryota</taxon>
        <taxon>Metazoa</taxon>
        <taxon>Ecdysozoa</taxon>
        <taxon>Nematoda</taxon>
        <taxon>Chromadorea</taxon>
        <taxon>Rhabditida</taxon>
        <taxon>Tylenchina</taxon>
        <taxon>Panagrolaimomorpha</taxon>
        <taxon>Strongyloidoidea</taxon>
        <taxon>Steinernematidae</taxon>
        <taxon>Steinernema</taxon>
    </lineage>
</organism>
<evidence type="ECO:0000256" key="10">
    <source>
        <dbReference type="ARBA" id="ARBA00023319"/>
    </source>
</evidence>
<dbReference type="CDD" id="cd00063">
    <property type="entry name" value="FN3"/>
    <property type="match status" value="13"/>
</dbReference>
<dbReference type="PRINTS" id="PR00014">
    <property type="entry name" value="FNTYPEIII"/>
</dbReference>
<name>A0AA39H224_9BILA</name>
<keyword evidence="8" id="KW-1015">Disulfide bond</keyword>
<feature type="region of interest" description="Disordered" evidence="12">
    <location>
        <begin position="1100"/>
        <end position="1126"/>
    </location>
</feature>
<feature type="domain" description="Fibronectin type-III" evidence="16">
    <location>
        <begin position="1743"/>
        <end position="1834"/>
    </location>
</feature>
<dbReference type="InterPro" id="IPR036116">
    <property type="entry name" value="FN3_sf"/>
</dbReference>
<dbReference type="InterPro" id="IPR003599">
    <property type="entry name" value="Ig_sub"/>
</dbReference>
<feature type="domain" description="Thioredoxin" evidence="17">
    <location>
        <begin position="2277"/>
        <end position="2420"/>
    </location>
</feature>
<evidence type="ECO:0000256" key="3">
    <source>
        <dbReference type="ARBA" id="ARBA00022729"/>
    </source>
</evidence>
<dbReference type="PROSITE" id="PS51352">
    <property type="entry name" value="THIOREDOXIN_2"/>
    <property type="match status" value="1"/>
</dbReference>
<evidence type="ECO:0000256" key="14">
    <source>
        <dbReference type="SAM" id="SignalP"/>
    </source>
</evidence>
<feature type="domain" description="Fibronectin type-III" evidence="16">
    <location>
        <begin position="1531"/>
        <end position="1631"/>
    </location>
</feature>
<feature type="domain" description="Fibronectin type-III" evidence="16">
    <location>
        <begin position="1022"/>
        <end position="1117"/>
    </location>
</feature>
<dbReference type="CDD" id="cd00096">
    <property type="entry name" value="Ig"/>
    <property type="match status" value="1"/>
</dbReference>
<dbReference type="PROSITE" id="PS50853">
    <property type="entry name" value="FN3"/>
    <property type="match status" value="12"/>
</dbReference>
<dbReference type="Pfam" id="PF13905">
    <property type="entry name" value="Thioredoxin_8"/>
    <property type="match status" value="1"/>
</dbReference>
<feature type="region of interest" description="Disordered" evidence="12">
    <location>
        <begin position="2024"/>
        <end position="2043"/>
    </location>
</feature>